<dbReference type="GO" id="GO:0008168">
    <property type="term" value="F:methyltransferase activity"/>
    <property type="evidence" value="ECO:0007669"/>
    <property type="project" value="UniProtKB-KW"/>
</dbReference>
<evidence type="ECO:0000313" key="4">
    <source>
        <dbReference type="EMBL" id="SDF43719.1"/>
    </source>
</evidence>
<feature type="domain" description="Aminomethyltransferase C-terminal" evidence="3">
    <location>
        <begin position="298"/>
        <end position="379"/>
    </location>
</feature>
<dbReference type="PANTHER" id="PTHR43757">
    <property type="entry name" value="AMINOMETHYLTRANSFERASE"/>
    <property type="match status" value="1"/>
</dbReference>
<dbReference type="EMBL" id="FNCE01000001">
    <property type="protein sequence ID" value="SDF43719.1"/>
    <property type="molecule type" value="Genomic_DNA"/>
</dbReference>
<dbReference type="Pfam" id="PF01571">
    <property type="entry name" value="GCV_T"/>
    <property type="match status" value="1"/>
</dbReference>
<evidence type="ECO:0000259" key="2">
    <source>
        <dbReference type="Pfam" id="PF01571"/>
    </source>
</evidence>
<dbReference type="Gene3D" id="3.30.1360.120">
    <property type="entry name" value="Probable tRNA modification gtpase trme, domain 1"/>
    <property type="match status" value="1"/>
</dbReference>
<dbReference type="InterPro" id="IPR028896">
    <property type="entry name" value="GcvT/YgfZ/DmdA"/>
</dbReference>
<name>A0A1G7L3Y8_9PROT</name>
<dbReference type="PIRSF" id="PIRSF006487">
    <property type="entry name" value="GcvT"/>
    <property type="match status" value="1"/>
</dbReference>
<dbReference type="Pfam" id="PF08669">
    <property type="entry name" value="GCV_T_C"/>
    <property type="match status" value="1"/>
</dbReference>
<sequence>MKIPYDNPRIHLYTRIQKSPFFYASRQHGVQSYTVCNRMYHPRHYDDMIAEYWKLVNDVTLWDVAVERQVEITGPDAFEFTNMLTPRDLTKCKVGQCKYLPMTDEQGKMVNNPVLLRLGENHFWLSVADGDVLLWARGVAVHSGMDVRITEPDVAPVQIQGPKAKDVMRDLFGPEILELKYYFMTEATLNGMHVVISRTGYTGEVGYEIYLRNARRDGTAFWNTVVEAGKPYNLAPIGPCQIRRVEAGIHSYGSDMVIFNDPLNPYELGLDKLVDLDQEQDFIGRAALRRIRDEGVSRKLVGIELGGDPLIGYIEDYLLVHDGDSHIGYVTSAFWSPRLEKNIGYALVPIAYAETGTHLSVAKAAGVVDGTVVPMPFVDPNKEIPKS</sequence>
<feature type="binding site" evidence="1">
    <location>
        <position position="208"/>
    </location>
    <ligand>
        <name>substrate</name>
    </ligand>
</feature>
<keyword evidence="4" id="KW-0808">Transferase</keyword>
<dbReference type="InterPro" id="IPR027266">
    <property type="entry name" value="TrmE/GcvT-like"/>
</dbReference>
<dbReference type="SUPFAM" id="SSF101790">
    <property type="entry name" value="Aminomethyltransferase beta-barrel domain"/>
    <property type="match status" value="1"/>
</dbReference>
<evidence type="ECO:0000256" key="1">
    <source>
        <dbReference type="PIRSR" id="PIRSR006487-1"/>
    </source>
</evidence>
<keyword evidence="5" id="KW-1185">Reference proteome</keyword>
<dbReference type="PANTHER" id="PTHR43757:SF2">
    <property type="entry name" value="AMINOMETHYLTRANSFERASE, MITOCHONDRIAL"/>
    <property type="match status" value="1"/>
</dbReference>
<dbReference type="GO" id="GO:0032259">
    <property type="term" value="P:methylation"/>
    <property type="evidence" value="ECO:0007669"/>
    <property type="project" value="UniProtKB-KW"/>
</dbReference>
<dbReference type="AlphaFoldDB" id="A0A1G7L3Y8"/>
<proteinExistence type="predicted"/>
<reference evidence="4 5" key="1">
    <citation type="submission" date="2016-10" db="EMBL/GenBank/DDBJ databases">
        <authorList>
            <person name="de Groot N.N."/>
        </authorList>
    </citation>
    <scope>NUCLEOTIDE SEQUENCE [LARGE SCALE GENOMIC DNA]</scope>
    <source>
        <strain evidence="4 5">DSM 25584</strain>
    </source>
</reference>
<dbReference type="RefSeq" id="WP_090018158.1">
    <property type="nucleotide sequence ID" value="NZ_FNCE01000001.1"/>
</dbReference>
<protein>
    <submittedName>
        <fullName evidence="4">Aminomethyltransferase</fullName>
    </submittedName>
</protein>
<gene>
    <name evidence="4" type="ORF">SAMN05216241_10192</name>
</gene>
<evidence type="ECO:0000259" key="3">
    <source>
        <dbReference type="Pfam" id="PF08669"/>
    </source>
</evidence>
<dbReference type="InterPro" id="IPR029043">
    <property type="entry name" value="GcvT/YgfZ_C"/>
</dbReference>
<accession>A0A1G7L3Y8</accession>
<organism evidence="4 5">
    <name type="scientific">Limimonas halophila</name>
    <dbReference type="NCBI Taxonomy" id="1082479"/>
    <lineage>
        <taxon>Bacteria</taxon>
        <taxon>Pseudomonadati</taxon>
        <taxon>Pseudomonadota</taxon>
        <taxon>Alphaproteobacteria</taxon>
        <taxon>Rhodospirillales</taxon>
        <taxon>Rhodovibrionaceae</taxon>
        <taxon>Limimonas</taxon>
    </lineage>
</organism>
<dbReference type="STRING" id="1082479.SAMN05216241_10192"/>
<dbReference type="InterPro" id="IPR006222">
    <property type="entry name" value="GCVT_N"/>
</dbReference>
<evidence type="ECO:0000313" key="5">
    <source>
        <dbReference type="Proteomes" id="UP000199415"/>
    </source>
</evidence>
<dbReference type="Proteomes" id="UP000199415">
    <property type="component" value="Unassembled WGS sequence"/>
</dbReference>
<keyword evidence="4" id="KW-0489">Methyltransferase</keyword>
<dbReference type="OrthoDB" id="9772660at2"/>
<feature type="domain" description="GCVT N-terminal" evidence="2">
    <location>
        <begin position="28"/>
        <end position="277"/>
    </location>
</feature>
<dbReference type="InterPro" id="IPR013977">
    <property type="entry name" value="GcvT_C"/>
</dbReference>
<dbReference type="SUPFAM" id="SSF103025">
    <property type="entry name" value="Folate-binding domain"/>
    <property type="match status" value="1"/>
</dbReference>